<dbReference type="RefSeq" id="WP_075532028.1">
    <property type="nucleotide sequence ID" value="NZ_CAWRCN010000037.1"/>
</dbReference>
<organism evidence="2 3">
    <name type="scientific">Moritella viscosa</name>
    <dbReference type="NCBI Taxonomy" id="80854"/>
    <lineage>
        <taxon>Bacteria</taxon>
        <taxon>Pseudomonadati</taxon>
        <taxon>Pseudomonadota</taxon>
        <taxon>Gammaproteobacteria</taxon>
        <taxon>Alteromonadales</taxon>
        <taxon>Moritellaceae</taxon>
        <taxon>Moritella</taxon>
    </lineage>
</organism>
<dbReference type="Proteomes" id="UP000182660">
    <property type="component" value="Unassembled WGS sequence"/>
</dbReference>
<evidence type="ECO:0000313" key="2">
    <source>
        <dbReference type="EMBL" id="SGZ00539.1"/>
    </source>
</evidence>
<sequence length="101" mass="11433">MNLILHFLTVQRGYNNKPLKKASGEFIYKVSERPDYDEETSKANNRAAFHYFVFVAVCVASIFTSFISGFLASTILVFGMFFLHKKLGCAALILIALWIAF</sequence>
<evidence type="ECO:0000313" key="3">
    <source>
        <dbReference type="Proteomes" id="UP000182660"/>
    </source>
</evidence>
<feature type="transmembrane region" description="Helical" evidence="1">
    <location>
        <begin position="78"/>
        <end position="100"/>
    </location>
</feature>
<proteinExistence type="predicted"/>
<keyword evidence="1" id="KW-1133">Transmembrane helix</keyword>
<comment type="caution">
    <text evidence="2">The sequence shown here is derived from an EMBL/GenBank/DDBJ whole genome shotgun (WGS) entry which is preliminary data.</text>
</comment>
<keyword evidence="1" id="KW-0812">Transmembrane</keyword>
<name>A0ABY1HIC5_9GAMM</name>
<protein>
    <submittedName>
        <fullName evidence="2">Wzx</fullName>
    </submittedName>
</protein>
<feature type="transmembrane region" description="Helical" evidence="1">
    <location>
        <begin position="51"/>
        <end position="72"/>
    </location>
</feature>
<keyword evidence="1" id="KW-0472">Membrane</keyword>
<keyword evidence="3" id="KW-1185">Reference proteome</keyword>
<evidence type="ECO:0000256" key="1">
    <source>
        <dbReference type="SAM" id="Phobius"/>
    </source>
</evidence>
<accession>A0ABY1HIC5</accession>
<gene>
    <name evidence="2" type="ORF">MT2528_4044</name>
</gene>
<dbReference type="EMBL" id="FPLJ01000100">
    <property type="protein sequence ID" value="SGZ00539.1"/>
    <property type="molecule type" value="Genomic_DNA"/>
</dbReference>
<reference evidence="2 3" key="1">
    <citation type="submission" date="2016-11" db="EMBL/GenBank/DDBJ databases">
        <authorList>
            <person name="Klemetsen T."/>
        </authorList>
    </citation>
    <scope>NUCLEOTIDE SEQUENCE [LARGE SCALE GENOMIC DNA]</scope>
    <source>
        <strain evidence="2">MT 2528</strain>
    </source>
</reference>